<evidence type="ECO:0000256" key="4">
    <source>
        <dbReference type="ARBA" id="ARBA00023136"/>
    </source>
</evidence>
<dbReference type="PANTHER" id="PTHR15549">
    <property type="entry name" value="PAIRED IMMUNOGLOBULIN-LIKE TYPE 2 RECEPTOR"/>
    <property type="match status" value="1"/>
</dbReference>
<keyword evidence="8" id="KW-1185">Reference proteome</keyword>
<dbReference type="STRING" id="158607.A0A2P5HXL8"/>
<evidence type="ECO:0000313" key="7">
    <source>
        <dbReference type="EMBL" id="POS74996.1"/>
    </source>
</evidence>
<comment type="caution">
    <text evidence="7">The sequence shown here is derived from an EMBL/GenBank/DDBJ whole genome shotgun (WGS) entry which is preliminary data.</text>
</comment>
<dbReference type="InterPro" id="IPR051694">
    <property type="entry name" value="Immunoregulatory_rcpt-like"/>
</dbReference>
<feature type="compositionally biased region" description="Low complexity" evidence="5">
    <location>
        <begin position="100"/>
        <end position="118"/>
    </location>
</feature>
<accession>A0A2P5HXL8</accession>
<feature type="transmembrane region" description="Helical" evidence="6">
    <location>
        <begin position="131"/>
        <end position="155"/>
    </location>
</feature>
<dbReference type="PANTHER" id="PTHR15549:SF27">
    <property type="entry name" value="CHITIN-BINDING TYPE-1 DOMAIN-CONTAINING PROTEIN"/>
    <property type="match status" value="1"/>
</dbReference>
<dbReference type="EMBL" id="MAVT02000545">
    <property type="protein sequence ID" value="POS74996.1"/>
    <property type="molecule type" value="Genomic_DNA"/>
</dbReference>
<proteinExistence type="predicted"/>
<feature type="compositionally biased region" description="Polar residues" evidence="5">
    <location>
        <begin position="347"/>
        <end position="362"/>
    </location>
</feature>
<organism evidence="7 8">
    <name type="scientific">Diaporthe helianthi</name>
    <dbReference type="NCBI Taxonomy" id="158607"/>
    <lineage>
        <taxon>Eukaryota</taxon>
        <taxon>Fungi</taxon>
        <taxon>Dikarya</taxon>
        <taxon>Ascomycota</taxon>
        <taxon>Pezizomycotina</taxon>
        <taxon>Sordariomycetes</taxon>
        <taxon>Sordariomycetidae</taxon>
        <taxon>Diaporthales</taxon>
        <taxon>Diaporthaceae</taxon>
        <taxon>Diaporthe</taxon>
    </lineage>
</organism>
<feature type="compositionally biased region" description="Polar residues" evidence="5">
    <location>
        <begin position="192"/>
        <end position="203"/>
    </location>
</feature>
<dbReference type="Proteomes" id="UP000094444">
    <property type="component" value="Unassembled WGS sequence"/>
</dbReference>
<name>A0A2P5HXL8_DIAHE</name>
<protein>
    <recommendedName>
        <fullName evidence="9">Mid2 domain-containing protein</fullName>
    </recommendedName>
</protein>
<evidence type="ECO:0000256" key="1">
    <source>
        <dbReference type="ARBA" id="ARBA00004167"/>
    </source>
</evidence>
<feature type="region of interest" description="Disordered" evidence="5">
    <location>
        <begin position="342"/>
        <end position="451"/>
    </location>
</feature>
<evidence type="ECO:0008006" key="9">
    <source>
        <dbReference type="Google" id="ProtNLM"/>
    </source>
</evidence>
<feature type="compositionally biased region" description="Polar residues" evidence="5">
    <location>
        <begin position="279"/>
        <end position="289"/>
    </location>
</feature>
<comment type="subcellular location">
    <subcellularLocation>
        <location evidence="1">Membrane</location>
        <topology evidence="1">Single-pass membrane protein</topology>
    </subcellularLocation>
</comment>
<evidence type="ECO:0000256" key="5">
    <source>
        <dbReference type="SAM" id="MobiDB-lite"/>
    </source>
</evidence>
<dbReference type="AlphaFoldDB" id="A0A2P5HXL8"/>
<feature type="region of interest" description="Disordered" evidence="5">
    <location>
        <begin position="271"/>
        <end position="311"/>
    </location>
</feature>
<keyword evidence="4 6" id="KW-0472">Membrane</keyword>
<dbReference type="GO" id="GO:0016020">
    <property type="term" value="C:membrane"/>
    <property type="evidence" value="ECO:0007669"/>
    <property type="project" value="UniProtKB-SubCell"/>
</dbReference>
<evidence type="ECO:0000256" key="2">
    <source>
        <dbReference type="ARBA" id="ARBA00022692"/>
    </source>
</evidence>
<feature type="compositionally biased region" description="Low complexity" evidence="5">
    <location>
        <begin position="392"/>
        <end position="404"/>
    </location>
</feature>
<feature type="region of interest" description="Disordered" evidence="5">
    <location>
        <begin position="179"/>
        <end position="231"/>
    </location>
</feature>
<evidence type="ECO:0000256" key="6">
    <source>
        <dbReference type="SAM" id="Phobius"/>
    </source>
</evidence>
<feature type="region of interest" description="Disordered" evidence="5">
    <location>
        <begin position="100"/>
        <end position="123"/>
    </location>
</feature>
<sequence length="451" mass="46908">MQGQTGQVILKPDVAKSLDKNLKEFLFFRVDWSLSAKRDGQQNLQNSSYSQEWVIVEDEAAATSIFDVYSSQVTAGAPAAREPGPSPTYISAITDTAASSGTFPSTTSSQTTPSAAAGNSGTKTRGLTTGAIVGIVVGVVGGLILVSVIAGYLCFRRRRGAGVERGGSRGVQDIIAEKEAHTSILDRDQPGTPYSEQNSQQPLNRGLGLAGRNESGLDLGTGQAMSGPGSIRSESLHTVAAAGNGNNRNSAAYSSLGGGAVNSAHGTPVMGSGAFASRSPRTQPHTPSISAHDRSSVMGSPVPRASSPLDRALSPYRDDVGQFEYSQYHQHMVDGADLVQQEHSNRDSVTVRSPSSIYSTNPLDEAQPISPESASEARQGAAVGVIGGSGSGSSARGPPGHGRSTTPSGISGKYAHLVEEGMTDDQIRRLEEEERALDEAIEQAGATARKT</sequence>
<dbReference type="InParanoid" id="A0A2P5HXL8"/>
<reference evidence="7" key="1">
    <citation type="submission" date="2017-09" db="EMBL/GenBank/DDBJ databases">
        <title>Polyketide synthases of a Diaporthe helianthi virulent isolate.</title>
        <authorList>
            <person name="Baroncelli R."/>
        </authorList>
    </citation>
    <scope>NUCLEOTIDE SEQUENCE [LARGE SCALE GENOMIC DNA]</scope>
    <source>
        <strain evidence="7">7/96</strain>
    </source>
</reference>
<evidence type="ECO:0000256" key="3">
    <source>
        <dbReference type="ARBA" id="ARBA00022989"/>
    </source>
</evidence>
<keyword evidence="2 6" id="KW-0812">Transmembrane</keyword>
<evidence type="ECO:0000313" key="8">
    <source>
        <dbReference type="Proteomes" id="UP000094444"/>
    </source>
</evidence>
<feature type="compositionally biased region" description="Basic and acidic residues" evidence="5">
    <location>
        <begin position="179"/>
        <end position="189"/>
    </location>
</feature>
<gene>
    <name evidence="7" type="ORF">DHEL01_v206606</name>
</gene>
<dbReference type="OrthoDB" id="5244001at2759"/>
<keyword evidence="3 6" id="KW-1133">Transmembrane helix</keyword>
<dbReference type="GO" id="GO:0071944">
    <property type="term" value="C:cell periphery"/>
    <property type="evidence" value="ECO:0007669"/>
    <property type="project" value="UniProtKB-ARBA"/>
</dbReference>